<comment type="similarity">
    <text evidence="5">Belongs to the 4-toluene sulfonate uptake permease (TSUP) (TC 2.A.102) family.</text>
</comment>
<dbReference type="InterPro" id="IPR051598">
    <property type="entry name" value="TSUP/Inactive_protease-like"/>
</dbReference>
<reference evidence="7" key="1">
    <citation type="journal article" date="2019" name="Int. J. Syst. Evol. Microbiol.">
        <title>The Global Catalogue of Microorganisms (GCM) 10K type strain sequencing project: providing services to taxonomists for standard genome sequencing and annotation.</title>
        <authorList>
            <consortium name="The Broad Institute Genomics Platform"/>
            <consortium name="The Broad Institute Genome Sequencing Center for Infectious Disease"/>
            <person name="Wu L."/>
            <person name="Ma J."/>
        </authorList>
    </citation>
    <scope>NUCLEOTIDE SEQUENCE [LARGE SCALE GENOMIC DNA]</scope>
    <source>
        <strain evidence="7">CCUG 52468</strain>
    </source>
</reference>
<keyword evidence="5" id="KW-1003">Cell membrane</keyword>
<comment type="caution">
    <text evidence="6">The sequence shown here is derived from an EMBL/GenBank/DDBJ whole genome shotgun (WGS) entry which is preliminary data.</text>
</comment>
<evidence type="ECO:0000256" key="3">
    <source>
        <dbReference type="ARBA" id="ARBA00022989"/>
    </source>
</evidence>
<evidence type="ECO:0000256" key="4">
    <source>
        <dbReference type="ARBA" id="ARBA00023136"/>
    </source>
</evidence>
<feature type="transmembrane region" description="Helical" evidence="5">
    <location>
        <begin position="225"/>
        <end position="243"/>
    </location>
</feature>
<feature type="transmembrane region" description="Helical" evidence="5">
    <location>
        <begin position="94"/>
        <end position="112"/>
    </location>
</feature>
<keyword evidence="4 5" id="KW-0472">Membrane</keyword>
<dbReference type="InterPro" id="IPR002781">
    <property type="entry name" value="TM_pro_TauE-like"/>
</dbReference>
<feature type="transmembrane region" description="Helical" evidence="5">
    <location>
        <begin position="168"/>
        <end position="188"/>
    </location>
</feature>
<evidence type="ECO:0000313" key="7">
    <source>
        <dbReference type="Proteomes" id="UP001597205"/>
    </source>
</evidence>
<keyword evidence="3 5" id="KW-1133">Transmembrane helix</keyword>
<evidence type="ECO:0000256" key="5">
    <source>
        <dbReference type="RuleBase" id="RU363041"/>
    </source>
</evidence>
<feature type="transmembrane region" description="Helical" evidence="5">
    <location>
        <begin position="7"/>
        <end position="35"/>
    </location>
</feature>
<accession>A0ABW3RLJ4</accession>
<dbReference type="RefSeq" id="WP_380896291.1">
    <property type="nucleotide sequence ID" value="NZ_JBHTKY010000013.1"/>
</dbReference>
<dbReference type="Proteomes" id="UP001597205">
    <property type="component" value="Unassembled WGS sequence"/>
</dbReference>
<feature type="transmembrane region" description="Helical" evidence="5">
    <location>
        <begin position="41"/>
        <end position="60"/>
    </location>
</feature>
<evidence type="ECO:0000256" key="2">
    <source>
        <dbReference type="ARBA" id="ARBA00022692"/>
    </source>
</evidence>
<organism evidence="6 7">
    <name type="scientific">Sphingobacterium daejeonense</name>
    <dbReference type="NCBI Taxonomy" id="371142"/>
    <lineage>
        <taxon>Bacteria</taxon>
        <taxon>Pseudomonadati</taxon>
        <taxon>Bacteroidota</taxon>
        <taxon>Sphingobacteriia</taxon>
        <taxon>Sphingobacteriales</taxon>
        <taxon>Sphingobacteriaceae</taxon>
        <taxon>Sphingobacterium</taxon>
    </lineage>
</organism>
<dbReference type="Pfam" id="PF01925">
    <property type="entry name" value="TauE"/>
    <property type="match status" value="1"/>
</dbReference>
<dbReference type="PANTHER" id="PTHR43701:SF5">
    <property type="entry name" value="MEMBRANE TRANSPORTER PROTEIN-RELATED"/>
    <property type="match status" value="1"/>
</dbReference>
<gene>
    <name evidence="6" type="ORF">ACFQ2C_10140</name>
</gene>
<name>A0ABW3RLJ4_9SPHI</name>
<proteinExistence type="inferred from homology"/>
<protein>
    <recommendedName>
        <fullName evidence="5">Probable membrane transporter protein</fullName>
    </recommendedName>
</protein>
<evidence type="ECO:0000313" key="6">
    <source>
        <dbReference type="EMBL" id="MFD1165964.1"/>
    </source>
</evidence>
<keyword evidence="7" id="KW-1185">Reference proteome</keyword>
<feature type="transmembrane region" description="Helical" evidence="5">
    <location>
        <begin position="133"/>
        <end position="156"/>
    </location>
</feature>
<dbReference type="EMBL" id="JBHTKY010000013">
    <property type="protein sequence ID" value="MFD1165964.1"/>
    <property type="molecule type" value="Genomic_DNA"/>
</dbReference>
<feature type="transmembrane region" description="Helical" evidence="5">
    <location>
        <begin position="72"/>
        <end position="88"/>
    </location>
</feature>
<feature type="transmembrane region" description="Helical" evidence="5">
    <location>
        <begin position="200"/>
        <end position="219"/>
    </location>
</feature>
<keyword evidence="2 5" id="KW-0812">Transmembrane</keyword>
<sequence>MIWEIMFFFLVISFVYSSVGFGGGSSYLALLAVYGLPFQELRLIALLCNVIVVTGGVVVYVRNKQLNWKKTIPLVLVSVPMAFLGAILKISQSTFFVILGISLIVASVLLWIEKTRKNNFKNSEHQSILKDAGIGAGIGFLSGLVGIGGGIFLSPILNLMRWDSAKKIAATASLFILLNSISGILGQVKTINSDIDFQRLILLCLAVFIGGQIGSRVSIKWSPVVIKRITAVLVFIAGVNVLIKYVPQLF</sequence>
<comment type="subcellular location">
    <subcellularLocation>
        <location evidence="5">Cell membrane</location>
        <topology evidence="5">Multi-pass membrane protein</topology>
    </subcellularLocation>
    <subcellularLocation>
        <location evidence="1">Membrane</location>
        <topology evidence="1">Multi-pass membrane protein</topology>
    </subcellularLocation>
</comment>
<evidence type="ECO:0000256" key="1">
    <source>
        <dbReference type="ARBA" id="ARBA00004141"/>
    </source>
</evidence>
<dbReference type="PANTHER" id="PTHR43701">
    <property type="entry name" value="MEMBRANE TRANSPORTER PROTEIN MJ0441-RELATED"/>
    <property type="match status" value="1"/>
</dbReference>